<gene>
    <name evidence="2" type="ORF">FRX48_03832</name>
</gene>
<evidence type="ECO:0000256" key="1">
    <source>
        <dbReference type="SAM" id="MobiDB-lite"/>
    </source>
</evidence>
<reference evidence="2 3" key="1">
    <citation type="submission" date="2019-09" db="EMBL/GenBank/DDBJ databases">
        <title>The hologenome of the rock-dwelling lichen Lasallia pustulata.</title>
        <authorList>
            <person name="Greshake Tzovaras B."/>
            <person name="Segers F."/>
            <person name="Bicker A."/>
            <person name="Dal Grande F."/>
            <person name="Otte J."/>
            <person name="Hankeln T."/>
            <person name="Schmitt I."/>
            <person name="Ebersberger I."/>
        </authorList>
    </citation>
    <scope>NUCLEOTIDE SEQUENCE [LARGE SCALE GENOMIC DNA]</scope>
    <source>
        <strain evidence="2">A1-1</strain>
    </source>
</reference>
<feature type="region of interest" description="Disordered" evidence="1">
    <location>
        <begin position="1"/>
        <end position="26"/>
    </location>
</feature>
<feature type="region of interest" description="Disordered" evidence="1">
    <location>
        <begin position="55"/>
        <end position="106"/>
    </location>
</feature>
<name>A0A5M8PUX6_9LECA</name>
<evidence type="ECO:0000313" key="3">
    <source>
        <dbReference type="Proteomes" id="UP000324767"/>
    </source>
</evidence>
<sequence>MCANGSGRCESISSTPPEADRQADGKRQNIDIFHAPGHNIGLNSSPHARARAFLSPSSASWSSPLPVRLTGHRLQATTPGSKRQACPSAALPRPQARSRNKPSIWL</sequence>
<comment type="caution">
    <text evidence="2">The sequence shown here is derived from an EMBL/GenBank/DDBJ whole genome shotgun (WGS) entry which is preliminary data.</text>
</comment>
<dbReference type="Proteomes" id="UP000324767">
    <property type="component" value="Unassembled WGS sequence"/>
</dbReference>
<dbReference type="EMBL" id="VXIT01000005">
    <property type="protein sequence ID" value="KAA6412839.1"/>
    <property type="molecule type" value="Genomic_DNA"/>
</dbReference>
<feature type="compositionally biased region" description="Low complexity" evidence="1">
    <location>
        <begin position="55"/>
        <end position="66"/>
    </location>
</feature>
<organism evidence="2 3">
    <name type="scientific">Lasallia pustulata</name>
    <dbReference type="NCBI Taxonomy" id="136370"/>
    <lineage>
        <taxon>Eukaryota</taxon>
        <taxon>Fungi</taxon>
        <taxon>Dikarya</taxon>
        <taxon>Ascomycota</taxon>
        <taxon>Pezizomycotina</taxon>
        <taxon>Lecanoromycetes</taxon>
        <taxon>OSLEUM clade</taxon>
        <taxon>Umbilicariomycetidae</taxon>
        <taxon>Umbilicariales</taxon>
        <taxon>Umbilicariaceae</taxon>
        <taxon>Lasallia</taxon>
    </lineage>
</organism>
<dbReference type="AlphaFoldDB" id="A0A5M8PUX6"/>
<proteinExistence type="predicted"/>
<evidence type="ECO:0000313" key="2">
    <source>
        <dbReference type="EMBL" id="KAA6412839.1"/>
    </source>
</evidence>
<protein>
    <submittedName>
        <fullName evidence="2">Uncharacterized protein</fullName>
    </submittedName>
</protein>
<accession>A0A5M8PUX6</accession>